<proteinExistence type="predicted"/>
<dbReference type="WBParaSite" id="SBAD_0000355001-mRNA-1">
    <property type="protein sequence ID" value="SBAD_0000355001-mRNA-1"/>
    <property type="gene ID" value="SBAD_0000355001"/>
</dbReference>
<name>A0A183IIE6_9BILA</name>
<reference evidence="1 2" key="2">
    <citation type="submission" date="2018-11" db="EMBL/GenBank/DDBJ databases">
        <authorList>
            <consortium name="Pathogen Informatics"/>
        </authorList>
    </citation>
    <scope>NUCLEOTIDE SEQUENCE [LARGE SCALE GENOMIC DNA]</scope>
</reference>
<accession>A0A183IIE6</accession>
<evidence type="ECO:0000313" key="2">
    <source>
        <dbReference type="Proteomes" id="UP000270296"/>
    </source>
</evidence>
<dbReference type="EMBL" id="UZAM01007721">
    <property type="protein sequence ID" value="VDP01004.1"/>
    <property type="molecule type" value="Genomic_DNA"/>
</dbReference>
<protein>
    <submittedName>
        <fullName evidence="3">DDE_Tnp_ISL3 domain-containing protein</fullName>
    </submittedName>
</protein>
<evidence type="ECO:0000313" key="1">
    <source>
        <dbReference type="EMBL" id="VDP01004.1"/>
    </source>
</evidence>
<reference evidence="3" key="1">
    <citation type="submission" date="2016-06" db="UniProtKB">
        <authorList>
            <consortium name="WormBaseParasite"/>
        </authorList>
    </citation>
    <scope>IDENTIFICATION</scope>
</reference>
<evidence type="ECO:0000313" key="3">
    <source>
        <dbReference type="WBParaSite" id="SBAD_0000355001-mRNA-1"/>
    </source>
</evidence>
<keyword evidence="2" id="KW-1185">Reference proteome</keyword>
<gene>
    <name evidence="1" type="ORF">SBAD_LOCUS3391</name>
</gene>
<dbReference type="AlphaFoldDB" id="A0A183IIE6"/>
<sequence>MVSEYARPSKEIDCQRRSAICVGNPQQIWTLFVTSEPNNSAYRMSINNYAHQIDYAGLIIISLLPDRCQEEKRGGLKTVKRSPLNLATCQLIPVTAIKDHSDYEKPAMKSLLTAFWKRGCSSTTTALKIDETTTKMKLESMCYPF</sequence>
<dbReference type="Proteomes" id="UP000270296">
    <property type="component" value="Unassembled WGS sequence"/>
</dbReference>
<organism evidence="3">
    <name type="scientific">Soboliphyme baturini</name>
    <dbReference type="NCBI Taxonomy" id="241478"/>
    <lineage>
        <taxon>Eukaryota</taxon>
        <taxon>Metazoa</taxon>
        <taxon>Ecdysozoa</taxon>
        <taxon>Nematoda</taxon>
        <taxon>Enoplea</taxon>
        <taxon>Dorylaimia</taxon>
        <taxon>Dioctophymatida</taxon>
        <taxon>Dioctophymatoidea</taxon>
        <taxon>Soboliphymatidae</taxon>
        <taxon>Soboliphyme</taxon>
    </lineage>
</organism>